<dbReference type="InterPro" id="IPR001173">
    <property type="entry name" value="Glyco_trans_2-like"/>
</dbReference>
<sequence>MIKKIPIIILTRDEPGFLKICVDSIVNRTDYPFEIIIVDNNSKSSDQLEILKDISVEHKVIYNDKNNWILGFNLGLAYVKGSEHLDRNYYVLTDGDIVVPLRKDGVCWLSFLTDSLNNKFFIGKIGLGLDISNLKKSPNLAKAYKDELRYLKGKKYSNFVLAPVDTTIAIYRSDLFVHDEFLIYPGHASLVKPYYYVFRTVDVYQAKHLGWRKYKKITSSDLQSLHSKIKCFSLFSAYMDPNELKKAAFHYRFLYKIKLLFKLYWAGKVAFFWGKYIIKKFPRNFNEIQSKMR</sequence>
<evidence type="ECO:0000259" key="1">
    <source>
        <dbReference type="Pfam" id="PF00535"/>
    </source>
</evidence>
<gene>
    <name evidence="2" type="ORF">OFY17_01940</name>
</gene>
<dbReference type="SUPFAM" id="SSF53448">
    <property type="entry name" value="Nucleotide-diphospho-sugar transferases"/>
    <property type="match status" value="1"/>
</dbReference>
<dbReference type="InterPro" id="IPR029044">
    <property type="entry name" value="Nucleotide-diphossugar_trans"/>
</dbReference>
<organism evidence="2 3">
    <name type="scientific">Marinomonas sargassi</name>
    <dbReference type="NCBI Taxonomy" id="2984494"/>
    <lineage>
        <taxon>Bacteria</taxon>
        <taxon>Pseudomonadati</taxon>
        <taxon>Pseudomonadota</taxon>
        <taxon>Gammaproteobacteria</taxon>
        <taxon>Oceanospirillales</taxon>
        <taxon>Oceanospirillaceae</taxon>
        <taxon>Marinomonas</taxon>
    </lineage>
</organism>
<accession>A0ABT2YP21</accession>
<reference evidence="2 3" key="1">
    <citation type="submission" date="2022-10" db="EMBL/GenBank/DDBJ databases">
        <title>Marinomonas transparenta sp. nov. and Marinomonas sargassi sp. nov., isolated from marine alga (Sargassum natans (L.) Gaillon).</title>
        <authorList>
            <person name="Wang Y."/>
        </authorList>
    </citation>
    <scope>NUCLEOTIDE SEQUENCE [LARGE SCALE GENOMIC DNA]</scope>
    <source>
        <strain evidence="2 3">C2222</strain>
    </source>
</reference>
<comment type="caution">
    <text evidence="2">The sequence shown here is derived from an EMBL/GenBank/DDBJ whole genome shotgun (WGS) entry which is preliminary data.</text>
</comment>
<feature type="domain" description="Glycosyltransferase 2-like" evidence="1">
    <location>
        <begin position="7"/>
        <end position="100"/>
    </location>
</feature>
<dbReference type="Proteomes" id="UP001209713">
    <property type="component" value="Unassembled WGS sequence"/>
</dbReference>
<evidence type="ECO:0000313" key="3">
    <source>
        <dbReference type="Proteomes" id="UP001209713"/>
    </source>
</evidence>
<protein>
    <submittedName>
        <fullName evidence="2">Glycosyltransferase family 2 protein</fullName>
    </submittedName>
</protein>
<dbReference type="Pfam" id="PF00535">
    <property type="entry name" value="Glycos_transf_2"/>
    <property type="match status" value="1"/>
</dbReference>
<dbReference type="Gene3D" id="3.90.550.10">
    <property type="entry name" value="Spore Coat Polysaccharide Biosynthesis Protein SpsA, Chain A"/>
    <property type="match status" value="1"/>
</dbReference>
<dbReference type="RefSeq" id="WP_263529008.1">
    <property type="nucleotide sequence ID" value="NZ_JAOVZB010000001.1"/>
</dbReference>
<evidence type="ECO:0000313" key="2">
    <source>
        <dbReference type="EMBL" id="MCV2401634.1"/>
    </source>
</evidence>
<name>A0ABT2YP21_9GAMM</name>
<dbReference type="EMBL" id="JAOVZB010000001">
    <property type="protein sequence ID" value="MCV2401634.1"/>
    <property type="molecule type" value="Genomic_DNA"/>
</dbReference>
<proteinExistence type="predicted"/>
<keyword evidence="3" id="KW-1185">Reference proteome</keyword>